<comment type="caution">
    <text evidence="2">The sequence shown here is derived from an EMBL/GenBank/DDBJ whole genome shotgun (WGS) entry which is preliminary data.</text>
</comment>
<sequence>MKMRYFVLLCILGISHGLFAQVKLGDNPQSINPASLFELESRDQVLVITRVTSEELQAISPSEGALAYNTDEGCLFYHNGTAWINLCEALGRSFTTEAVVNDFPTMVITPLDESVNFEVGQIRSENIVDFSIGSQDIQNNSINSDKLADASVGAAELQDNAVTARNLDFVDITLSDFVNDVPFLVEGSIVAAAIPYDETVSGLAATDVQAAVDELASDAAADNDQVVGNEYNTGVTMNAGALEVTDGGGTESTSLISTDLNNDLSAGADGALYLNVASVTISETITNLTDNA</sequence>
<feature type="non-terminal residue" evidence="2">
    <location>
        <position position="292"/>
    </location>
</feature>
<organism evidence="2 3">
    <name type="scientific">Robiginitalea aurantiaca</name>
    <dbReference type="NCBI Taxonomy" id="3056915"/>
    <lineage>
        <taxon>Bacteria</taxon>
        <taxon>Pseudomonadati</taxon>
        <taxon>Bacteroidota</taxon>
        <taxon>Flavobacteriia</taxon>
        <taxon>Flavobacteriales</taxon>
        <taxon>Flavobacteriaceae</taxon>
        <taxon>Robiginitalea</taxon>
    </lineage>
</organism>
<evidence type="ECO:0000256" key="1">
    <source>
        <dbReference type="SAM" id="SignalP"/>
    </source>
</evidence>
<dbReference type="Proteomes" id="UP001174839">
    <property type="component" value="Unassembled WGS sequence"/>
</dbReference>
<accession>A0ABT7WHD0</accession>
<reference evidence="2" key="1">
    <citation type="submission" date="2023-06" db="EMBL/GenBank/DDBJ databases">
        <title>Robiginitalea aurantiacus sp. nov. and Algoriphagus sediminis sp. nov., isolated from coastal sediment.</title>
        <authorList>
            <person name="Zhou Z.Y."/>
            <person name="An J."/>
            <person name="Jia Y.W."/>
            <person name="Du Z.J."/>
        </authorList>
    </citation>
    <scope>NUCLEOTIDE SEQUENCE</scope>
    <source>
        <strain evidence="2">M39</strain>
    </source>
</reference>
<keyword evidence="1" id="KW-0732">Signal</keyword>
<feature type="signal peptide" evidence="1">
    <location>
        <begin position="1"/>
        <end position="20"/>
    </location>
</feature>
<dbReference type="RefSeq" id="WP_289725688.1">
    <property type="nucleotide sequence ID" value="NZ_JAUDUY010000008.1"/>
</dbReference>
<dbReference type="EMBL" id="JAUDUY010000008">
    <property type="protein sequence ID" value="MDM9632321.1"/>
    <property type="molecule type" value="Genomic_DNA"/>
</dbReference>
<evidence type="ECO:0000313" key="3">
    <source>
        <dbReference type="Proteomes" id="UP001174839"/>
    </source>
</evidence>
<evidence type="ECO:0000313" key="2">
    <source>
        <dbReference type="EMBL" id="MDM9632321.1"/>
    </source>
</evidence>
<keyword evidence="3" id="KW-1185">Reference proteome</keyword>
<protein>
    <submittedName>
        <fullName evidence="2">Uncharacterized protein</fullName>
    </submittedName>
</protein>
<gene>
    <name evidence="2" type="ORF">QU605_12620</name>
</gene>
<name>A0ABT7WHD0_9FLAO</name>
<proteinExistence type="predicted"/>
<feature type="chain" id="PRO_5047374032" evidence="1">
    <location>
        <begin position="21"/>
        <end position="292"/>
    </location>
</feature>